<evidence type="ECO:0000313" key="3">
    <source>
        <dbReference type="EMBL" id="ANU77376.1"/>
    </source>
</evidence>
<dbReference type="Proteomes" id="UP000092574">
    <property type="component" value="Chromosome"/>
</dbReference>
<dbReference type="Gene3D" id="3.40.190.10">
    <property type="entry name" value="Periplasmic binding protein-like II"/>
    <property type="match status" value="1"/>
</dbReference>
<dbReference type="Pfam" id="PF13416">
    <property type="entry name" value="SBP_bac_8"/>
    <property type="match status" value="1"/>
</dbReference>
<evidence type="ECO:0000256" key="2">
    <source>
        <dbReference type="SAM" id="SignalP"/>
    </source>
</evidence>
<dbReference type="InterPro" id="IPR006059">
    <property type="entry name" value="SBP"/>
</dbReference>
<gene>
    <name evidence="3" type="ORF">A4V09_17475</name>
</gene>
<accession>A0A1C7ICG5</accession>
<dbReference type="OrthoDB" id="9768630at2"/>
<feature type="chain" id="PRO_5008887891" evidence="2">
    <location>
        <begin position="20"/>
        <end position="453"/>
    </location>
</feature>
<reference evidence="3" key="1">
    <citation type="submission" date="2017-04" db="EMBL/GenBank/DDBJ databases">
        <title>Complete Genome Sequences of Twelve Strains of a Stable Defined Moderately Diverse Mouse Microbiota 2 (sDMDMm2).</title>
        <authorList>
            <person name="Uchimura Y."/>
            <person name="Wyss M."/>
            <person name="Brugiroux S."/>
            <person name="Limenitakis J.P."/>
            <person name="Stecher B."/>
            <person name="McCoy K.D."/>
            <person name="Macpherson A.J."/>
        </authorList>
    </citation>
    <scope>NUCLEOTIDE SEQUENCE</scope>
    <source>
        <strain evidence="3">YL58</strain>
    </source>
</reference>
<dbReference type="RefSeq" id="WP_065543504.1">
    <property type="nucleotide sequence ID" value="NZ_CP015405.2"/>
</dbReference>
<sequence>MRRKVVAVFLASAMVFSLAACGGSDGSTETKGNAGTETKKDAGTEKDNAEAASGDDNTLTAWCWDPNFNIYAIEKAAELYAKDHPGFQVKVTEMQSDDIETKVTTAVSAGDLSTLPDIFLMQDNSFQKYATNYPDVFTDLSDSGVDFTQFSSAKAAYSTVDGKNLGVPFDNGAVINCLRTDYLEQAGFTIDDFTDISWSEFMEKAKVVKEKTGQPMITAQAGSPDQIMMMLQSCGASMFNEDGSINIVGNDALKECMEIYTQMVKDGTLVEVTDWDQYVASINNGTVAGAMNGCWIMATVTGKEDQSGNWAITDMPKLDKSEGATNYSNSGGSSWVITSNCKNKELAKDFFKSTFAGSTELYDDLISKGALSTWAPAAESDIYNQDVAFFGNDAVYAKIVDFATKTPSNITGPFYYDARDAIGVALSNITQQNADMDAEIEKAQATVEFNMGG</sequence>
<protein>
    <submittedName>
        <fullName evidence="3">ABC transporter substrate-binding protein</fullName>
    </submittedName>
</protein>
<organism evidence="3 4">
    <name type="scientific">Blautia pseudococcoides</name>
    <dbReference type="NCBI Taxonomy" id="1796616"/>
    <lineage>
        <taxon>Bacteria</taxon>
        <taxon>Bacillati</taxon>
        <taxon>Bacillota</taxon>
        <taxon>Clostridia</taxon>
        <taxon>Lachnospirales</taxon>
        <taxon>Lachnospiraceae</taxon>
        <taxon>Blautia</taxon>
    </lineage>
</organism>
<dbReference type="AlphaFoldDB" id="A0A1C7ICG5"/>
<dbReference type="STRING" id="1796616.A4V09_17475"/>
<dbReference type="SUPFAM" id="SSF53850">
    <property type="entry name" value="Periplasmic binding protein-like II"/>
    <property type="match status" value="1"/>
</dbReference>
<feature type="signal peptide" evidence="2">
    <location>
        <begin position="1"/>
        <end position="19"/>
    </location>
</feature>
<feature type="region of interest" description="Disordered" evidence="1">
    <location>
        <begin position="24"/>
        <end position="53"/>
    </location>
</feature>
<name>A0A1C7ICG5_9FIRM</name>
<dbReference type="PROSITE" id="PS51257">
    <property type="entry name" value="PROKAR_LIPOPROTEIN"/>
    <property type="match status" value="1"/>
</dbReference>
<dbReference type="PANTHER" id="PTHR43649">
    <property type="entry name" value="ARABINOSE-BINDING PROTEIN-RELATED"/>
    <property type="match status" value="1"/>
</dbReference>
<dbReference type="InterPro" id="IPR050490">
    <property type="entry name" value="Bact_solute-bd_prot1"/>
</dbReference>
<dbReference type="KEGG" id="byl:A4V09_17475"/>
<proteinExistence type="predicted"/>
<dbReference type="EMBL" id="CP015405">
    <property type="protein sequence ID" value="ANU77376.1"/>
    <property type="molecule type" value="Genomic_DNA"/>
</dbReference>
<evidence type="ECO:0000313" key="4">
    <source>
        <dbReference type="Proteomes" id="UP000092574"/>
    </source>
</evidence>
<evidence type="ECO:0000256" key="1">
    <source>
        <dbReference type="SAM" id="MobiDB-lite"/>
    </source>
</evidence>
<feature type="compositionally biased region" description="Basic and acidic residues" evidence="1">
    <location>
        <begin position="37"/>
        <end position="49"/>
    </location>
</feature>
<keyword evidence="4" id="KW-1185">Reference proteome</keyword>
<feature type="compositionally biased region" description="Polar residues" evidence="1">
    <location>
        <begin position="26"/>
        <end position="36"/>
    </location>
</feature>
<keyword evidence="2" id="KW-0732">Signal</keyword>
<dbReference type="PANTHER" id="PTHR43649:SF32">
    <property type="entry name" value="SUGAR BINDING SECRETED PROTEIN"/>
    <property type="match status" value="1"/>
</dbReference>